<name>A0A841Q6F3_9BACI</name>
<reference evidence="1 2" key="1">
    <citation type="submission" date="2020-08" db="EMBL/GenBank/DDBJ databases">
        <title>Genomic Encyclopedia of Type Strains, Phase IV (KMG-IV): sequencing the most valuable type-strain genomes for metagenomic binning, comparative biology and taxonomic classification.</title>
        <authorList>
            <person name="Goeker M."/>
        </authorList>
    </citation>
    <scope>NUCLEOTIDE SEQUENCE [LARGE SCALE GENOMIC DNA]</scope>
    <source>
        <strain evidence="1 2">DSM 19612</strain>
    </source>
</reference>
<evidence type="ECO:0000313" key="1">
    <source>
        <dbReference type="EMBL" id="MBB6453981.1"/>
    </source>
</evidence>
<dbReference type="Proteomes" id="UP000581688">
    <property type="component" value="Unassembled WGS sequence"/>
</dbReference>
<protein>
    <submittedName>
        <fullName evidence="1">Uncharacterized protein</fullName>
    </submittedName>
</protein>
<keyword evidence="2" id="KW-1185">Reference proteome</keyword>
<accession>A0A841Q6F3</accession>
<proteinExistence type="predicted"/>
<dbReference type="EMBL" id="JACHGH010000006">
    <property type="protein sequence ID" value="MBB6453981.1"/>
    <property type="molecule type" value="Genomic_DNA"/>
</dbReference>
<dbReference type="RefSeq" id="WP_174496487.1">
    <property type="nucleotide sequence ID" value="NZ_CADDWK010000008.1"/>
</dbReference>
<sequence length="60" mass="6830">MELSRVAESLSGVHTDLLGVEAEVSIKGARRTWLEPLYGVHRDLSNFGSSYREFVRSYQE</sequence>
<organism evidence="1 2">
    <name type="scientific">Salirhabdus euzebyi</name>
    <dbReference type="NCBI Taxonomy" id="394506"/>
    <lineage>
        <taxon>Bacteria</taxon>
        <taxon>Bacillati</taxon>
        <taxon>Bacillota</taxon>
        <taxon>Bacilli</taxon>
        <taxon>Bacillales</taxon>
        <taxon>Bacillaceae</taxon>
        <taxon>Salirhabdus</taxon>
    </lineage>
</organism>
<dbReference type="AlphaFoldDB" id="A0A841Q6F3"/>
<evidence type="ECO:0000313" key="2">
    <source>
        <dbReference type="Proteomes" id="UP000581688"/>
    </source>
</evidence>
<comment type="caution">
    <text evidence="1">The sequence shown here is derived from an EMBL/GenBank/DDBJ whole genome shotgun (WGS) entry which is preliminary data.</text>
</comment>
<gene>
    <name evidence="1" type="ORF">HNQ94_002432</name>
</gene>